<feature type="region of interest" description="Disordered" evidence="2">
    <location>
        <begin position="1"/>
        <end position="20"/>
    </location>
</feature>
<proteinExistence type="predicted"/>
<accession>A0A9Q0PWQ8</accession>
<evidence type="ECO:0000313" key="4">
    <source>
        <dbReference type="Proteomes" id="UP001151752"/>
    </source>
</evidence>
<comment type="caution">
    <text evidence="3">The sequence shown here is derived from an EMBL/GenBank/DDBJ whole genome shotgun (WGS) entry which is preliminary data.</text>
</comment>
<dbReference type="GO" id="GO:0006974">
    <property type="term" value="P:DNA damage response"/>
    <property type="evidence" value="ECO:0007669"/>
    <property type="project" value="InterPro"/>
</dbReference>
<protein>
    <submittedName>
        <fullName evidence="3">ATR INTERACTING PROTEIN</fullName>
    </submittedName>
</protein>
<dbReference type="Proteomes" id="UP001151752">
    <property type="component" value="Chromosome 3"/>
</dbReference>
<feature type="coiled-coil region" evidence="1">
    <location>
        <begin position="125"/>
        <end position="159"/>
    </location>
</feature>
<keyword evidence="1" id="KW-0175">Coiled coil</keyword>
<name>A0A9Q0PWQ8_9ROSI</name>
<dbReference type="AlphaFoldDB" id="A0A9Q0PWQ8"/>
<dbReference type="EMBL" id="JAPFFM010000017">
    <property type="protein sequence ID" value="KAJ6695783.1"/>
    <property type="molecule type" value="Genomic_DNA"/>
</dbReference>
<evidence type="ECO:0000256" key="1">
    <source>
        <dbReference type="SAM" id="Coils"/>
    </source>
</evidence>
<sequence length="396" mass="44662">MKEDEEEEEEEEEGGFEEWGADFLEQLIQVEEHALSSQLPSSISPPPTTTTKLSYLPPPLQPPQHHQDYQNNSIIYSPPRELSQRPIEFGINYNNSITFDSFSNGFSHSAPSTSVPNDNARDLEIDRLKRELGRVSKHLTNVEKECFELKKERRKKDDQIKSACAKIEKENLDVHSRKKTNFGREHGVHSEDVHGIFQHSKNAKPLEDQIDIASTSKAIGVQTERSIDFTKIDSNNDSPSHLELSKTLLGIWGSTSEQQLGRNLISKLFMACMTDFQYHMRSFPTSEAAKVSHLYSVLTKINNGVQQLEALFRSLLDLCDVPNVPILSSSLHILLVFLKYLLSLGTKLGGALYSGTISRSRDFALGAALEAKICLVWSAMRHLMWVVVRMGLDLLI</sequence>
<keyword evidence="4" id="KW-1185">Reference proteome</keyword>
<gene>
    <name evidence="3" type="ORF">OIU74_014814</name>
</gene>
<dbReference type="InterPro" id="IPR044952">
    <property type="entry name" value="SUV2"/>
</dbReference>
<evidence type="ECO:0000256" key="2">
    <source>
        <dbReference type="SAM" id="MobiDB-lite"/>
    </source>
</evidence>
<reference evidence="3" key="1">
    <citation type="submission" date="2022-11" db="EMBL/GenBank/DDBJ databases">
        <authorList>
            <person name="Hyden B.L."/>
            <person name="Feng K."/>
            <person name="Yates T."/>
            <person name="Jawdy S."/>
            <person name="Smart L.B."/>
            <person name="Muchero W."/>
        </authorList>
    </citation>
    <scope>NUCLEOTIDE SEQUENCE</scope>
    <source>
        <tissue evidence="3">Shoot tip</tissue>
    </source>
</reference>
<organism evidence="3 4">
    <name type="scientific">Salix koriyanagi</name>
    <dbReference type="NCBI Taxonomy" id="2511006"/>
    <lineage>
        <taxon>Eukaryota</taxon>
        <taxon>Viridiplantae</taxon>
        <taxon>Streptophyta</taxon>
        <taxon>Embryophyta</taxon>
        <taxon>Tracheophyta</taxon>
        <taxon>Spermatophyta</taxon>
        <taxon>Magnoliopsida</taxon>
        <taxon>eudicotyledons</taxon>
        <taxon>Gunneridae</taxon>
        <taxon>Pentapetalae</taxon>
        <taxon>rosids</taxon>
        <taxon>fabids</taxon>
        <taxon>Malpighiales</taxon>
        <taxon>Salicaceae</taxon>
        <taxon>Saliceae</taxon>
        <taxon>Salix</taxon>
    </lineage>
</organism>
<dbReference type="PANTHER" id="PTHR35761:SF1">
    <property type="entry name" value="PROTEIN SENSITIVE TO UV 2"/>
    <property type="match status" value="1"/>
</dbReference>
<dbReference type="PANTHER" id="PTHR35761">
    <property type="entry name" value="ATR INTERACTING PROTEIN"/>
    <property type="match status" value="1"/>
</dbReference>
<reference evidence="3" key="2">
    <citation type="journal article" date="2023" name="Int. J. Mol. Sci.">
        <title>De Novo Assembly and Annotation of 11 Diverse Shrub Willow (Salix) Genomes Reveals Novel Gene Organization in Sex-Linked Regions.</title>
        <authorList>
            <person name="Hyden B."/>
            <person name="Feng K."/>
            <person name="Yates T.B."/>
            <person name="Jawdy S."/>
            <person name="Cereghino C."/>
            <person name="Smart L.B."/>
            <person name="Muchero W."/>
        </authorList>
    </citation>
    <scope>NUCLEOTIDE SEQUENCE</scope>
    <source>
        <tissue evidence="3">Shoot tip</tissue>
    </source>
</reference>
<evidence type="ECO:0000313" key="3">
    <source>
        <dbReference type="EMBL" id="KAJ6695783.1"/>
    </source>
</evidence>
<feature type="region of interest" description="Disordered" evidence="2">
    <location>
        <begin position="30"/>
        <end position="70"/>
    </location>
</feature>